<organism evidence="3 4">
    <name type="scientific">Vulcanimicrobium alpinum</name>
    <dbReference type="NCBI Taxonomy" id="3016050"/>
    <lineage>
        <taxon>Bacteria</taxon>
        <taxon>Bacillati</taxon>
        <taxon>Vulcanimicrobiota</taxon>
        <taxon>Vulcanimicrobiia</taxon>
        <taxon>Vulcanimicrobiales</taxon>
        <taxon>Vulcanimicrobiaceae</taxon>
        <taxon>Vulcanimicrobium</taxon>
    </lineage>
</organism>
<feature type="chain" id="PRO_5042890739" evidence="2">
    <location>
        <begin position="35"/>
        <end position="267"/>
    </location>
</feature>
<dbReference type="Proteomes" id="UP001317532">
    <property type="component" value="Chromosome"/>
</dbReference>
<keyword evidence="2" id="KW-0732">Signal</keyword>
<accession>A0AAN1XTX5</accession>
<gene>
    <name evidence="3" type="ORF">WPS_07700</name>
</gene>
<reference evidence="3 4" key="1">
    <citation type="journal article" date="2022" name="ISME Commun">
        <title>Vulcanimicrobium alpinus gen. nov. sp. nov., the first cultivated representative of the candidate phylum 'Eremiobacterota', is a metabolically versatile aerobic anoxygenic phototroph.</title>
        <authorList>
            <person name="Yabe S."/>
            <person name="Muto K."/>
            <person name="Abe K."/>
            <person name="Yokota A."/>
            <person name="Staudigel H."/>
            <person name="Tebo B.M."/>
        </authorList>
    </citation>
    <scope>NUCLEOTIDE SEQUENCE [LARGE SCALE GENOMIC DNA]</scope>
    <source>
        <strain evidence="3 4">WC8-2</strain>
    </source>
</reference>
<evidence type="ECO:0000313" key="3">
    <source>
        <dbReference type="EMBL" id="BDE05494.1"/>
    </source>
</evidence>
<evidence type="ECO:0000256" key="1">
    <source>
        <dbReference type="SAM" id="MobiDB-lite"/>
    </source>
</evidence>
<evidence type="ECO:0000313" key="4">
    <source>
        <dbReference type="Proteomes" id="UP001317532"/>
    </source>
</evidence>
<feature type="region of interest" description="Disordered" evidence="1">
    <location>
        <begin position="195"/>
        <end position="219"/>
    </location>
</feature>
<dbReference type="KEGG" id="vab:WPS_07700"/>
<name>A0AAN1XTX5_UNVUL</name>
<proteinExistence type="predicted"/>
<protein>
    <submittedName>
        <fullName evidence="3">Uncharacterized protein</fullName>
    </submittedName>
</protein>
<evidence type="ECO:0000256" key="2">
    <source>
        <dbReference type="SAM" id="SignalP"/>
    </source>
</evidence>
<keyword evidence="4" id="KW-1185">Reference proteome</keyword>
<dbReference type="EMBL" id="AP025523">
    <property type="protein sequence ID" value="BDE05494.1"/>
    <property type="molecule type" value="Genomic_DNA"/>
</dbReference>
<dbReference type="AlphaFoldDB" id="A0AAN1XTX5"/>
<feature type="signal peptide" evidence="2">
    <location>
        <begin position="1"/>
        <end position="34"/>
    </location>
</feature>
<sequence>MCGLRSNRVRTSHVRAGIAVASACAWIAAAPSTAPPNPFTLDAATPSPSPIALPEIGRVRSTGIACVAMRDLVIPSFAAARRNDTEYADATQRLKRYISASDDDSNKQAPAYLEGLLSKLDMNVSALRTSLLVINRALGDPRISADAVRGNPQLSDLRAQLQRIYAVQADRTNALGEFVMREQAAMNRAEFSAGSTAFSGRGTRTPATESIPAAAPTRQPIGMPVRSGIEFGDIASIADWTGSYVRQVRQTENGAAKVFFPIAQSCR</sequence>